<feature type="transmembrane region" description="Helical" evidence="17">
    <location>
        <begin position="257"/>
        <end position="275"/>
    </location>
</feature>
<dbReference type="EC" id="2.7.8.2" evidence="13"/>
<evidence type="ECO:0000256" key="1">
    <source>
        <dbReference type="ARBA" id="ARBA00004141"/>
    </source>
</evidence>
<evidence type="ECO:0000256" key="3">
    <source>
        <dbReference type="ARBA" id="ARBA00022679"/>
    </source>
</evidence>
<feature type="compositionally biased region" description="Basic residues" evidence="16">
    <location>
        <begin position="407"/>
        <end position="421"/>
    </location>
</feature>
<feature type="transmembrane region" description="Helical" evidence="17">
    <location>
        <begin position="59"/>
        <end position="80"/>
    </location>
</feature>
<dbReference type="InterPro" id="IPR048254">
    <property type="entry name" value="CDP_ALCOHOL_P_TRANSF_CS"/>
</dbReference>
<comment type="catalytic activity">
    <reaction evidence="9">
        <text>1-hexadecanoyl-2-(4Z,7Z,10Z,13Z,16Z,19Z-docosahexaenoyl)-sn-glycerol + CDP-choline = 1-hexadecanoyl-2-(4Z,7Z,10Z,13Z,16Z,19Z-docosahexaenoyl)-sn-glycero-3-phosphocholine + CMP + H(+)</text>
        <dbReference type="Rhea" id="RHEA:54332"/>
        <dbReference type="ChEBI" id="CHEBI:15378"/>
        <dbReference type="ChEBI" id="CHEBI:58779"/>
        <dbReference type="ChEBI" id="CHEBI:60377"/>
        <dbReference type="ChEBI" id="CHEBI:74963"/>
        <dbReference type="ChEBI" id="CHEBI:82949"/>
    </reaction>
    <physiologicalReaction direction="left-to-right" evidence="9">
        <dbReference type="Rhea" id="RHEA:54333"/>
    </physiologicalReaction>
</comment>
<organism evidence="18 19">
    <name type="scientific">Glossina fuscipes</name>
    <dbReference type="NCBI Taxonomy" id="7396"/>
    <lineage>
        <taxon>Eukaryota</taxon>
        <taxon>Metazoa</taxon>
        <taxon>Ecdysozoa</taxon>
        <taxon>Arthropoda</taxon>
        <taxon>Hexapoda</taxon>
        <taxon>Insecta</taxon>
        <taxon>Pterygota</taxon>
        <taxon>Neoptera</taxon>
        <taxon>Endopterygota</taxon>
        <taxon>Diptera</taxon>
        <taxon>Brachycera</taxon>
        <taxon>Muscomorpha</taxon>
        <taxon>Hippoboscoidea</taxon>
        <taxon>Glossinidae</taxon>
        <taxon>Glossina</taxon>
    </lineage>
</organism>
<dbReference type="Proteomes" id="UP000092443">
    <property type="component" value="Unplaced"/>
</dbReference>
<dbReference type="InterPro" id="IPR000462">
    <property type="entry name" value="CDP-OH_P_trans"/>
</dbReference>
<evidence type="ECO:0000256" key="4">
    <source>
        <dbReference type="ARBA" id="ARBA00022692"/>
    </source>
</evidence>
<feature type="transmembrane region" description="Helical" evidence="17">
    <location>
        <begin position="287"/>
        <end position="310"/>
    </location>
</feature>
<evidence type="ECO:0000313" key="19">
    <source>
        <dbReference type="RefSeq" id="XP_037888350.1"/>
    </source>
</evidence>
<evidence type="ECO:0000256" key="17">
    <source>
        <dbReference type="SAM" id="Phobius"/>
    </source>
</evidence>
<dbReference type="FunFam" id="1.20.120.1760:FF:000002">
    <property type="entry name" value="Choline/ethanolamine phosphotransferase 1"/>
    <property type="match status" value="1"/>
</dbReference>
<comment type="pathway">
    <text evidence="12">Phospholipid metabolism; phosphatidylcholine biosynthesis; phosphatidylcholine from phosphocholine: step 2/2.</text>
</comment>
<keyword evidence="4 17" id="KW-0812">Transmembrane</keyword>
<evidence type="ECO:0000313" key="18">
    <source>
        <dbReference type="Proteomes" id="UP000092443"/>
    </source>
</evidence>
<evidence type="ECO:0000256" key="13">
    <source>
        <dbReference type="ARBA" id="ARBA00038987"/>
    </source>
</evidence>
<evidence type="ECO:0000256" key="7">
    <source>
        <dbReference type="ARBA" id="ARBA00023209"/>
    </source>
</evidence>
<evidence type="ECO:0000256" key="11">
    <source>
        <dbReference type="ARBA" id="ARBA00036890"/>
    </source>
</evidence>
<gene>
    <name evidence="19" type="primary">LOC119636799</name>
</gene>
<dbReference type="Pfam" id="PF01066">
    <property type="entry name" value="CDP-OH_P_transf"/>
    <property type="match status" value="1"/>
</dbReference>
<protein>
    <recommendedName>
        <fullName evidence="13">diacylglycerol cholinephosphotransferase</fullName>
        <ecNumber evidence="13">2.7.8.2</ecNumber>
    </recommendedName>
</protein>
<dbReference type="PANTHER" id="PTHR10414">
    <property type="entry name" value="ETHANOLAMINEPHOSPHOTRANSFERASE"/>
    <property type="match status" value="1"/>
</dbReference>
<feature type="transmembrane region" description="Helical" evidence="17">
    <location>
        <begin position="86"/>
        <end position="104"/>
    </location>
</feature>
<keyword evidence="6 17" id="KW-0472">Membrane</keyword>
<comment type="catalytic activity">
    <reaction evidence="14">
        <text>CDP-choline + a 1,2-diacyl-sn-glycerol = a 1,2-diacyl-sn-glycero-3-phosphocholine + CMP + H(+)</text>
        <dbReference type="Rhea" id="RHEA:32939"/>
        <dbReference type="ChEBI" id="CHEBI:15378"/>
        <dbReference type="ChEBI" id="CHEBI:17815"/>
        <dbReference type="ChEBI" id="CHEBI:57643"/>
        <dbReference type="ChEBI" id="CHEBI:58779"/>
        <dbReference type="ChEBI" id="CHEBI:60377"/>
        <dbReference type="EC" id="2.7.8.2"/>
    </reaction>
    <physiologicalReaction direction="left-to-right" evidence="14">
        <dbReference type="Rhea" id="RHEA:32940"/>
    </physiologicalReaction>
</comment>
<dbReference type="PIRSF" id="PIRSF015665">
    <property type="entry name" value="CHOPT"/>
    <property type="match status" value="1"/>
</dbReference>
<keyword evidence="5 17" id="KW-1133">Transmembrane helix</keyword>
<dbReference type="GO" id="GO:0005789">
    <property type="term" value="C:endoplasmic reticulum membrane"/>
    <property type="evidence" value="ECO:0007669"/>
    <property type="project" value="TreeGrafter"/>
</dbReference>
<evidence type="ECO:0000256" key="2">
    <source>
        <dbReference type="ARBA" id="ARBA00010441"/>
    </source>
</evidence>
<comment type="catalytic activity">
    <reaction evidence="10">
        <text>1,2-dioctanoyl-sn-glycerol + CDP-choline = 1,2-dioctanoyl-sn-glycero-3-phosphocholine + CMP + H(+)</text>
        <dbReference type="Rhea" id="RHEA:54232"/>
        <dbReference type="ChEBI" id="CHEBI:15378"/>
        <dbReference type="ChEBI" id="CHEBI:58779"/>
        <dbReference type="ChEBI" id="CHEBI:60377"/>
        <dbReference type="ChEBI" id="CHEBI:76979"/>
        <dbReference type="ChEBI" id="CHEBI:78228"/>
    </reaction>
    <physiologicalReaction direction="left-to-right" evidence="10">
        <dbReference type="Rhea" id="RHEA:54233"/>
    </physiologicalReaction>
</comment>
<feature type="transmembrane region" description="Helical" evidence="17">
    <location>
        <begin position="221"/>
        <end position="245"/>
    </location>
</feature>
<feature type="transmembrane region" description="Helical" evidence="17">
    <location>
        <begin position="153"/>
        <end position="171"/>
    </location>
</feature>
<dbReference type="Gene3D" id="1.20.120.1760">
    <property type="match status" value="1"/>
</dbReference>
<evidence type="ECO:0000256" key="10">
    <source>
        <dbReference type="ARBA" id="ARBA00036651"/>
    </source>
</evidence>
<keyword evidence="7" id="KW-0594">Phospholipid biosynthesis</keyword>
<comment type="similarity">
    <text evidence="2 15">Belongs to the CDP-alcohol phosphatidyltransferase class-I family.</text>
</comment>
<reference evidence="19" key="1">
    <citation type="submission" date="2025-08" db="UniProtKB">
        <authorList>
            <consortium name="RefSeq"/>
        </authorList>
    </citation>
    <scope>IDENTIFICATION</scope>
    <source>
        <tissue evidence="19">Whole body pupa</tissue>
    </source>
</reference>
<dbReference type="InterPro" id="IPR014472">
    <property type="entry name" value="CHOPT"/>
</dbReference>
<feature type="transmembrane region" description="Helical" evidence="17">
    <location>
        <begin position="330"/>
        <end position="351"/>
    </location>
</feature>
<comment type="subcellular location">
    <subcellularLocation>
        <location evidence="1">Membrane</location>
        <topology evidence="1">Multi-pass membrane protein</topology>
    </subcellularLocation>
</comment>
<dbReference type="RefSeq" id="XP_037888350.1">
    <property type="nucleotide sequence ID" value="XM_038032422.1"/>
</dbReference>
<dbReference type="GO" id="GO:0005794">
    <property type="term" value="C:Golgi apparatus"/>
    <property type="evidence" value="ECO:0007669"/>
    <property type="project" value="TreeGrafter"/>
</dbReference>
<dbReference type="GO" id="GO:0004307">
    <property type="term" value="F:ethanolaminephosphotransferase activity"/>
    <property type="evidence" value="ECO:0007669"/>
    <property type="project" value="TreeGrafter"/>
</dbReference>
<dbReference type="InterPro" id="IPR043130">
    <property type="entry name" value="CDP-OH_PTrfase_TM_dom"/>
</dbReference>
<sequence length="421" mass="46794">MNKKSMLAYKEDRILTTQQLKKLSEHKYQCNNASLLDPWLQPWWNCLVSKTPLWLAPNLITIVGLIVNVVTTLILVGYSPGGITPPPRWTCLLCAFGLFVYQSLDSIDGKQARRTNTSSPLGELFDHGCDSISTVFIALSACISCQLGHYPNWLFFQCFCAIGLFYCAHWQTYVSGTLRFGKIDVTEAQLTIIGIHLISTVFGPEFWLTKIFGNLELWSSISLMTIICGIWSLSYISSVILAGGVGKNGSTVAGTSVLSPSIPLTLVILPAFIIAKKSPENIFSEHASLYIIAFGLVAAKVTNKLVIAHMTKAEMEYLDWSLLGPGLLFLNQYFNCVVPEIWLLWFTLIWATQDLMRYCAQVCLEICAHLHIDLFTIPYPPRTAVTQGTSTNTNSASISSSSDKNGATHHRRASRQTNRKH</sequence>
<dbReference type="AlphaFoldDB" id="A0A9C6DR25"/>
<keyword evidence="3 15" id="KW-0808">Transferase</keyword>
<evidence type="ECO:0000256" key="9">
    <source>
        <dbReference type="ARBA" id="ARBA00036100"/>
    </source>
</evidence>
<keyword evidence="7" id="KW-0444">Lipid biosynthesis</keyword>
<comment type="catalytic activity">
    <reaction evidence="11">
        <text>1-hexadecanoyl-2-(9Z-octadecenoyl)-sn-glycerol + CDP-choline = 1-hexadecanoyl-2-(9Z-octadecenoyl)-sn-glycero-3-phosphocholine + CMP + H(+)</text>
        <dbReference type="Rhea" id="RHEA:54244"/>
        <dbReference type="ChEBI" id="CHEBI:15378"/>
        <dbReference type="ChEBI" id="CHEBI:58779"/>
        <dbReference type="ChEBI" id="CHEBI:60377"/>
        <dbReference type="ChEBI" id="CHEBI:73001"/>
        <dbReference type="ChEBI" id="CHEBI:75466"/>
    </reaction>
    <physiologicalReaction direction="left-to-right" evidence="11">
        <dbReference type="Rhea" id="RHEA:54245"/>
    </physiologicalReaction>
</comment>
<accession>A0A9C6DR25</accession>
<dbReference type="PROSITE" id="PS00379">
    <property type="entry name" value="CDP_ALCOHOL_P_TRANSF"/>
    <property type="match status" value="1"/>
</dbReference>
<feature type="region of interest" description="Disordered" evidence="16">
    <location>
        <begin position="386"/>
        <end position="421"/>
    </location>
</feature>
<feature type="compositionally biased region" description="Low complexity" evidence="16">
    <location>
        <begin position="389"/>
        <end position="402"/>
    </location>
</feature>
<feature type="transmembrane region" description="Helical" evidence="17">
    <location>
        <begin position="191"/>
        <end position="209"/>
    </location>
</feature>
<evidence type="ECO:0000256" key="6">
    <source>
        <dbReference type="ARBA" id="ARBA00023136"/>
    </source>
</evidence>
<dbReference type="GeneID" id="119636799"/>
<evidence type="ECO:0000256" key="16">
    <source>
        <dbReference type="SAM" id="MobiDB-lite"/>
    </source>
</evidence>
<keyword evidence="8" id="KW-1208">Phospholipid metabolism</keyword>
<evidence type="ECO:0000256" key="15">
    <source>
        <dbReference type="RuleBase" id="RU003750"/>
    </source>
</evidence>
<name>A0A9C6DR25_9MUSC</name>
<evidence type="ECO:0000256" key="8">
    <source>
        <dbReference type="ARBA" id="ARBA00023264"/>
    </source>
</evidence>
<dbReference type="GO" id="GO:0006646">
    <property type="term" value="P:phosphatidylethanolamine biosynthetic process"/>
    <property type="evidence" value="ECO:0007669"/>
    <property type="project" value="TreeGrafter"/>
</dbReference>
<evidence type="ECO:0000256" key="5">
    <source>
        <dbReference type="ARBA" id="ARBA00022989"/>
    </source>
</evidence>
<keyword evidence="7" id="KW-0443">Lipid metabolism</keyword>
<keyword evidence="18" id="KW-1185">Reference proteome</keyword>
<dbReference type="PANTHER" id="PTHR10414:SF37">
    <property type="entry name" value="BB IN A BOXCAR, ISOFORM C"/>
    <property type="match status" value="1"/>
</dbReference>
<evidence type="ECO:0000256" key="14">
    <source>
        <dbReference type="ARBA" id="ARBA00048570"/>
    </source>
</evidence>
<proteinExistence type="inferred from homology"/>
<dbReference type="GO" id="GO:0004142">
    <property type="term" value="F:diacylglycerol cholinephosphotransferase activity"/>
    <property type="evidence" value="ECO:0007669"/>
    <property type="project" value="UniProtKB-EC"/>
</dbReference>
<evidence type="ECO:0000256" key="12">
    <source>
        <dbReference type="ARBA" id="ARBA00037890"/>
    </source>
</evidence>